<reference evidence="9" key="1">
    <citation type="submission" date="2014-04" db="EMBL/GenBank/DDBJ databases">
        <title>Whole-Genome optical mapping and complete genome sequence of Sphingobacterium deserti sp. nov., a new spaces isolated from desert in the west of China.</title>
        <authorList>
            <person name="Teng C."/>
            <person name="Zhou Z."/>
            <person name="Li X."/>
            <person name="Chen M."/>
            <person name="Lin M."/>
            <person name="Wang L."/>
            <person name="Su S."/>
            <person name="Zhang C."/>
            <person name="Zhang W."/>
        </authorList>
    </citation>
    <scope>NUCLEOTIDE SEQUENCE [LARGE SCALE GENOMIC DNA]</scope>
    <source>
        <strain evidence="9">ACCC05744</strain>
    </source>
</reference>
<dbReference type="SUPFAM" id="SSF51569">
    <property type="entry name" value="Aldolase"/>
    <property type="match status" value="1"/>
</dbReference>
<keyword evidence="3 5" id="KW-0456">Lyase</keyword>
<dbReference type="EMBL" id="JJMU01000033">
    <property type="protein sequence ID" value="KGE13941.1"/>
    <property type="molecule type" value="Genomic_DNA"/>
</dbReference>
<keyword evidence="2" id="KW-0963">Cytoplasm</keyword>
<sequence>MEKINGLIAANFAPYNTDGSVNYALIPAIVEEMLQQGVKGVFICGTNGEGPSLSTEERMQLAEAYVNIVNKRLLVFVHVGHSSITEAKRLAAHAAEIGADYISAVSAFYFKPSSVDNLVSCMAAIASAAPKTPFFYYHIPTVTGISIDLLAFLELAEQAIPSFAGIKYTASTIHEYQACLHYKDGKYDILFGFDELLLPALAVGAKGAIGSTYNYAGRLYNQVIALFEAGKLAEAELLHFEAVKMIRLLVKYGPIPTQRSIMKKIGLDLGIPRLPLRSLSAEVEQALYADLTASGFIALTKDEQ</sequence>
<accession>A0A0B8T0M2</accession>
<dbReference type="InterPro" id="IPR002220">
    <property type="entry name" value="DapA-like"/>
</dbReference>
<dbReference type="RefSeq" id="WP_037499356.1">
    <property type="nucleotide sequence ID" value="NZ_JJMU01000033.1"/>
</dbReference>
<feature type="binding site" evidence="7">
    <location>
        <position position="209"/>
    </location>
    <ligand>
        <name>pyruvate</name>
        <dbReference type="ChEBI" id="CHEBI:15361"/>
    </ligand>
</feature>
<keyword evidence="4" id="KW-0119">Carbohydrate metabolism</keyword>
<dbReference type="PRINTS" id="PR00146">
    <property type="entry name" value="DHPICSNTHASE"/>
</dbReference>
<proteinExistence type="inferred from homology"/>
<protein>
    <submittedName>
        <fullName evidence="8">N-acetylneuraminate lyase</fullName>
    </submittedName>
</protein>
<dbReference type="SMART" id="SM01130">
    <property type="entry name" value="DHDPS"/>
    <property type="match status" value="1"/>
</dbReference>
<dbReference type="PIRSF" id="PIRSF001365">
    <property type="entry name" value="DHDPS"/>
    <property type="match status" value="1"/>
</dbReference>
<keyword evidence="9" id="KW-1185">Reference proteome</keyword>
<feature type="active site" description="Proton donor/acceptor" evidence="6">
    <location>
        <position position="137"/>
    </location>
</feature>
<dbReference type="GO" id="GO:0005737">
    <property type="term" value="C:cytoplasm"/>
    <property type="evidence" value="ECO:0007669"/>
    <property type="project" value="UniProtKB-SubCell"/>
</dbReference>
<dbReference type="STRING" id="1229276.DI53_2353"/>
<dbReference type="OrthoDB" id="9778880at2"/>
<dbReference type="PANTHER" id="PTHR12128">
    <property type="entry name" value="DIHYDRODIPICOLINATE SYNTHASE"/>
    <property type="match status" value="1"/>
</dbReference>
<evidence type="ECO:0000256" key="2">
    <source>
        <dbReference type="ARBA" id="ARBA00022490"/>
    </source>
</evidence>
<evidence type="ECO:0000256" key="7">
    <source>
        <dbReference type="PIRSR" id="PIRSR001365-2"/>
    </source>
</evidence>
<evidence type="ECO:0000256" key="3">
    <source>
        <dbReference type="ARBA" id="ARBA00023239"/>
    </source>
</evidence>
<evidence type="ECO:0000256" key="5">
    <source>
        <dbReference type="PIRNR" id="PIRNR001365"/>
    </source>
</evidence>
<feature type="active site" description="Schiff-base intermediate with substrate" evidence="6">
    <location>
        <position position="167"/>
    </location>
</feature>
<name>A0A0B8T0M2_9SPHI</name>
<evidence type="ECO:0000256" key="4">
    <source>
        <dbReference type="ARBA" id="ARBA00023277"/>
    </source>
</evidence>
<evidence type="ECO:0000313" key="8">
    <source>
        <dbReference type="EMBL" id="KGE13941.1"/>
    </source>
</evidence>
<evidence type="ECO:0000256" key="6">
    <source>
        <dbReference type="PIRSR" id="PIRSR001365-1"/>
    </source>
</evidence>
<comment type="similarity">
    <text evidence="5">Belongs to the DapA family.</text>
</comment>
<dbReference type="Pfam" id="PF00701">
    <property type="entry name" value="DHDPS"/>
    <property type="match status" value="1"/>
</dbReference>
<evidence type="ECO:0000256" key="1">
    <source>
        <dbReference type="ARBA" id="ARBA00004496"/>
    </source>
</evidence>
<dbReference type="Proteomes" id="UP000031802">
    <property type="component" value="Unassembled WGS sequence"/>
</dbReference>
<dbReference type="GO" id="GO:0016829">
    <property type="term" value="F:lyase activity"/>
    <property type="evidence" value="ECO:0007669"/>
    <property type="project" value="UniProtKB-KW"/>
</dbReference>
<evidence type="ECO:0000313" key="9">
    <source>
        <dbReference type="Proteomes" id="UP000031802"/>
    </source>
</evidence>
<dbReference type="PANTHER" id="PTHR12128:SF21">
    <property type="entry name" value="N-ACETYLNEURAMINATE LYASE"/>
    <property type="match status" value="1"/>
</dbReference>
<organism evidence="8 9">
    <name type="scientific">Sphingobacterium deserti</name>
    <dbReference type="NCBI Taxonomy" id="1229276"/>
    <lineage>
        <taxon>Bacteria</taxon>
        <taxon>Pseudomonadati</taxon>
        <taxon>Bacteroidota</taxon>
        <taxon>Sphingobacteriia</taxon>
        <taxon>Sphingobacteriales</taxon>
        <taxon>Sphingobacteriaceae</taxon>
        <taxon>Sphingobacterium</taxon>
    </lineage>
</organism>
<comment type="subcellular location">
    <subcellularLocation>
        <location evidence="1">Cytoplasm</location>
    </subcellularLocation>
</comment>
<dbReference type="PATRIC" id="fig|1229276.3.peg.2414"/>
<gene>
    <name evidence="8" type="ORF">DI53_2353</name>
</gene>
<comment type="caution">
    <text evidence="8">The sequence shown here is derived from an EMBL/GenBank/DDBJ whole genome shotgun (WGS) entry which is preliminary data.</text>
</comment>
<dbReference type="Gene3D" id="3.20.20.70">
    <property type="entry name" value="Aldolase class I"/>
    <property type="match status" value="1"/>
</dbReference>
<dbReference type="AlphaFoldDB" id="A0A0B8T0M2"/>
<dbReference type="InterPro" id="IPR013785">
    <property type="entry name" value="Aldolase_TIM"/>
</dbReference>
<dbReference type="eggNOG" id="COG0329">
    <property type="taxonomic scope" value="Bacteria"/>
</dbReference>
<reference evidence="8 9" key="2">
    <citation type="journal article" date="2015" name="PLoS ONE">
        <title>Whole-Genome Optical Mapping and Finished Genome Sequence of Sphingobacterium deserti sp. nov., a New Species Isolated from the Western Desert of China.</title>
        <authorList>
            <person name="Teng C."/>
            <person name="Zhou Z."/>
            <person name="Molnar I."/>
            <person name="Li X."/>
            <person name="Tang R."/>
            <person name="Chen M."/>
            <person name="Wang L."/>
            <person name="Su S."/>
            <person name="Zhang W."/>
            <person name="Lin M."/>
        </authorList>
    </citation>
    <scope>NUCLEOTIDE SEQUENCE [LARGE SCALE GENOMIC DNA]</scope>
    <source>
        <strain evidence="9">ACCC05744</strain>
    </source>
</reference>